<evidence type="ECO:0000259" key="2">
    <source>
        <dbReference type="Pfam" id="PF13579"/>
    </source>
</evidence>
<reference evidence="3 4" key="1">
    <citation type="submission" date="2020-04" db="EMBL/GenBank/DDBJ databases">
        <title>Usitatibacter rugosus gen. nov., sp. nov. and Usitatibacter palustris sp. nov., novel members of Usitatibacteraceae fam. nov. within the order Nitrosomonadales isolated from soil.</title>
        <authorList>
            <person name="Huber K.J."/>
            <person name="Neumann-Schaal M."/>
            <person name="Geppert A."/>
            <person name="Luckner M."/>
            <person name="Wanner G."/>
            <person name="Overmann J."/>
        </authorList>
    </citation>
    <scope>NUCLEOTIDE SEQUENCE [LARGE SCALE GENOMIC DNA]</scope>
    <source>
        <strain evidence="3 4">0125_3</strain>
    </source>
</reference>
<feature type="domain" description="Glycosyltransferase subfamily 4-like N-terminal" evidence="2">
    <location>
        <begin position="3"/>
        <end position="164"/>
    </location>
</feature>
<sequence>MGAARAFDSILEFEKPDLVHLHSYSIAVSSLLAHGVKSKSIPLVYTYHTPTTTCQRGTLLRWGNVACDGVMRTTRCTACSLAGLGVPRVLAETVAHVPPALGDLLGSRGLTGGAWTALRMRDLTSKRQRAVRSFLQCADRIVAPSNWVARLLEDNGVPIEQMVVCRQGLADGVAISPSRSRRTESSGSLRVAFFGRLDPTKGIHVLLDALARVPKLPMSLDIYGVRMAVGDDPYYASIANSVAQDSRVRLLPPIENQAMIETIALYDVLAVPSQGLETGPLVVLEAFAAGVPVLGSDLGGITERVRADVDGLLIPPSDATAWSNALARLISDRGLLKRLREGIVSPPRMRDVAQEMHRVYIELLAQKARHTA</sequence>
<dbReference type="PANTHER" id="PTHR45947">
    <property type="entry name" value="SULFOQUINOVOSYL TRANSFERASE SQD2"/>
    <property type="match status" value="1"/>
</dbReference>
<dbReference type="InterPro" id="IPR050194">
    <property type="entry name" value="Glycosyltransferase_grp1"/>
</dbReference>
<proteinExistence type="predicted"/>
<dbReference type="InterPro" id="IPR001296">
    <property type="entry name" value="Glyco_trans_1"/>
</dbReference>
<dbReference type="SUPFAM" id="SSF53756">
    <property type="entry name" value="UDP-Glycosyltransferase/glycogen phosphorylase"/>
    <property type="match status" value="1"/>
</dbReference>
<keyword evidence="3" id="KW-0328">Glycosyltransferase</keyword>
<gene>
    <name evidence="3" type="primary">mshA_4</name>
    <name evidence="3" type="ORF">DSM104443_02800</name>
</gene>
<evidence type="ECO:0000313" key="3">
    <source>
        <dbReference type="EMBL" id="QJR11718.1"/>
    </source>
</evidence>
<protein>
    <submittedName>
        <fullName evidence="3">D-inositol-3-phosphate glycosyltransferase</fullName>
        <ecNumber evidence="3">2.4.1.250</ecNumber>
    </submittedName>
</protein>
<dbReference type="Pfam" id="PF00534">
    <property type="entry name" value="Glycos_transf_1"/>
    <property type="match status" value="1"/>
</dbReference>
<keyword evidence="3" id="KW-0808">Transferase</keyword>
<dbReference type="EMBL" id="CP053069">
    <property type="protein sequence ID" value="QJR11718.1"/>
    <property type="molecule type" value="Genomic_DNA"/>
</dbReference>
<feature type="domain" description="Glycosyl transferase family 1" evidence="1">
    <location>
        <begin position="186"/>
        <end position="341"/>
    </location>
</feature>
<dbReference type="Gene3D" id="3.40.50.2000">
    <property type="entry name" value="Glycogen Phosphorylase B"/>
    <property type="match status" value="3"/>
</dbReference>
<evidence type="ECO:0000259" key="1">
    <source>
        <dbReference type="Pfam" id="PF00534"/>
    </source>
</evidence>
<dbReference type="GO" id="GO:0102710">
    <property type="term" value="F:D-inositol-3-phosphate glycosyltransferase activity"/>
    <property type="evidence" value="ECO:0007669"/>
    <property type="project" value="UniProtKB-EC"/>
</dbReference>
<keyword evidence="4" id="KW-1185">Reference proteome</keyword>
<organism evidence="3 4">
    <name type="scientific">Usitatibacter rugosus</name>
    <dbReference type="NCBI Taxonomy" id="2732067"/>
    <lineage>
        <taxon>Bacteria</taxon>
        <taxon>Pseudomonadati</taxon>
        <taxon>Pseudomonadota</taxon>
        <taxon>Betaproteobacteria</taxon>
        <taxon>Nitrosomonadales</taxon>
        <taxon>Usitatibacteraceae</taxon>
        <taxon>Usitatibacter</taxon>
    </lineage>
</organism>
<accession>A0A6M4GXU8</accession>
<evidence type="ECO:0000313" key="4">
    <source>
        <dbReference type="Proteomes" id="UP000501534"/>
    </source>
</evidence>
<dbReference type="AlphaFoldDB" id="A0A6M4GXU8"/>
<dbReference type="PANTHER" id="PTHR45947:SF3">
    <property type="entry name" value="SULFOQUINOVOSYL TRANSFERASE SQD2"/>
    <property type="match status" value="1"/>
</dbReference>
<dbReference type="Proteomes" id="UP000501534">
    <property type="component" value="Chromosome"/>
</dbReference>
<dbReference type="InterPro" id="IPR028098">
    <property type="entry name" value="Glyco_trans_4-like_N"/>
</dbReference>
<dbReference type="KEGG" id="uru:DSM104443_02800"/>
<name>A0A6M4GXU8_9PROT</name>
<dbReference type="EC" id="2.4.1.250" evidence="3"/>
<dbReference type="Pfam" id="PF13579">
    <property type="entry name" value="Glyco_trans_4_4"/>
    <property type="match status" value="1"/>
</dbReference>